<organism evidence="2 3">
    <name type="scientific">Acer negundo</name>
    <name type="common">Box elder</name>
    <dbReference type="NCBI Taxonomy" id="4023"/>
    <lineage>
        <taxon>Eukaryota</taxon>
        <taxon>Viridiplantae</taxon>
        <taxon>Streptophyta</taxon>
        <taxon>Embryophyta</taxon>
        <taxon>Tracheophyta</taxon>
        <taxon>Spermatophyta</taxon>
        <taxon>Magnoliopsida</taxon>
        <taxon>eudicotyledons</taxon>
        <taxon>Gunneridae</taxon>
        <taxon>Pentapetalae</taxon>
        <taxon>rosids</taxon>
        <taxon>malvids</taxon>
        <taxon>Sapindales</taxon>
        <taxon>Sapindaceae</taxon>
        <taxon>Hippocastanoideae</taxon>
        <taxon>Acereae</taxon>
        <taxon>Acer</taxon>
    </lineage>
</organism>
<dbReference type="PANTHER" id="PTHR33116">
    <property type="entry name" value="REVERSE TRANSCRIPTASE ZINC-BINDING DOMAIN-CONTAINING PROTEIN-RELATED-RELATED"/>
    <property type="match status" value="1"/>
</dbReference>
<proteinExistence type="predicted"/>
<dbReference type="InterPro" id="IPR043502">
    <property type="entry name" value="DNA/RNA_pol_sf"/>
</dbReference>
<dbReference type="InterPro" id="IPR000477">
    <property type="entry name" value="RT_dom"/>
</dbReference>
<dbReference type="EMBL" id="JAJSOW010000106">
    <property type="protein sequence ID" value="KAI9160304.1"/>
    <property type="molecule type" value="Genomic_DNA"/>
</dbReference>
<reference evidence="2" key="2">
    <citation type="submission" date="2023-02" db="EMBL/GenBank/DDBJ databases">
        <authorList>
            <person name="Swenson N.G."/>
            <person name="Wegrzyn J.L."/>
            <person name="Mcevoy S.L."/>
        </authorList>
    </citation>
    <scope>NUCLEOTIDE SEQUENCE</scope>
    <source>
        <strain evidence="2">91603</strain>
        <tissue evidence="2">Leaf</tissue>
    </source>
</reference>
<dbReference type="CDD" id="cd01650">
    <property type="entry name" value="RT_nLTR_like"/>
    <property type="match status" value="1"/>
</dbReference>
<gene>
    <name evidence="2" type="ORF">LWI28_006978</name>
</gene>
<sequence>MRVHLMATFSAEEIKNAVFQLGPTKAPGPDGFHALFFQKFWVMVEQDITRICLQVLNGVTSIKEFNNTNIVLIPKKKQPETLKDFRPISLCNVVYKIITKVLANRLKSILPELISPNQSAFVPGRLIFDNVMASFEILHSINRRKIGHKGLMALKVDMSKAYDRIEWGFLRAILEKMEFPQKWVDLVLDCVATVGFSFVLNGKVMGSIVPSRGLRQGCPLSPYLFILCAEALSCLIRKSERDGRTLGVRCCRGSPLISHLFFTDDSIVFSKASIESGIQIKEILRLYEKASGQQVNLQKSSITFSPNVTNELRMDIQNSLGISDHYSHDCYLGLLTLVGRNRTKTFQDIKDKVWRRVRSWKRKLFSLGGKEVLIKAVAQAIPNYIMSIFQIPFGLCKELNSIIFKFWWGTKDGKRKISWIKWETMCFPKSHGGLGFKDLYAFNQALLAKQAWCLLISPSSLAGRILKAKYYKNGNFLQASFKPGGSYIWRSILWGREILHKGLRWQVGNGEHIKV</sequence>
<feature type="domain" description="Reverse transcriptase" evidence="1">
    <location>
        <begin position="54"/>
        <end position="336"/>
    </location>
</feature>
<keyword evidence="3" id="KW-1185">Reference proteome</keyword>
<dbReference type="SUPFAM" id="SSF56672">
    <property type="entry name" value="DNA/RNA polymerases"/>
    <property type="match status" value="1"/>
</dbReference>
<dbReference type="AlphaFoldDB" id="A0AAD5IG07"/>
<comment type="caution">
    <text evidence="2">The sequence shown here is derived from an EMBL/GenBank/DDBJ whole genome shotgun (WGS) entry which is preliminary data.</text>
</comment>
<evidence type="ECO:0000313" key="3">
    <source>
        <dbReference type="Proteomes" id="UP001064489"/>
    </source>
</evidence>
<dbReference type="PANTHER" id="PTHR33116:SF86">
    <property type="entry name" value="REVERSE TRANSCRIPTASE DOMAIN-CONTAINING PROTEIN"/>
    <property type="match status" value="1"/>
</dbReference>
<dbReference type="Proteomes" id="UP001064489">
    <property type="component" value="Chromosome 2"/>
</dbReference>
<accession>A0AAD5IG07</accession>
<protein>
    <recommendedName>
        <fullName evidence="1">Reverse transcriptase domain-containing protein</fullName>
    </recommendedName>
</protein>
<dbReference type="PROSITE" id="PS50878">
    <property type="entry name" value="RT_POL"/>
    <property type="match status" value="1"/>
</dbReference>
<dbReference type="Pfam" id="PF00078">
    <property type="entry name" value="RVT_1"/>
    <property type="match status" value="1"/>
</dbReference>
<name>A0AAD5IG07_ACENE</name>
<evidence type="ECO:0000313" key="2">
    <source>
        <dbReference type="EMBL" id="KAI9160304.1"/>
    </source>
</evidence>
<evidence type="ECO:0000259" key="1">
    <source>
        <dbReference type="PROSITE" id="PS50878"/>
    </source>
</evidence>
<reference evidence="2" key="1">
    <citation type="journal article" date="2022" name="Plant J.">
        <title>Strategies of tolerance reflected in two North American maple genomes.</title>
        <authorList>
            <person name="McEvoy S.L."/>
            <person name="Sezen U.U."/>
            <person name="Trouern-Trend A."/>
            <person name="McMahon S.M."/>
            <person name="Schaberg P.G."/>
            <person name="Yang J."/>
            <person name="Wegrzyn J.L."/>
            <person name="Swenson N.G."/>
        </authorList>
    </citation>
    <scope>NUCLEOTIDE SEQUENCE</scope>
    <source>
        <strain evidence="2">91603</strain>
    </source>
</reference>